<proteinExistence type="predicted"/>
<dbReference type="Pfam" id="PF05960">
    <property type="entry name" value="DUF885"/>
    <property type="match status" value="1"/>
</dbReference>
<comment type="caution">
    <text evidence="2">The sequence shown here is derived from an EMBL/GenBank/DDBJ whole genome shotgun (WGS) entry which is preliminary data.</text>
</comment>
<dbReference type="PANTHER" id="PTHR33361:SF15">
    <property type="entry name" value="DUF885 FAMILY LIPOPROTEIN"/>
    <property type="match status" value="1"/>
</dbReference>
<keyword evidence="3" id="KW-1185">Reference proteome</keyword>
<evidence type="ECO:0000313" key="2">
    <source>
        <dbReference type="EMBL" id="MDT0327313.1"/>
    </source>
</evidence>
<gene>
    <name evidence="2" type="ORF">RM479_02695</name>
</gene>
<dbReference type="RefSeq" id="WP_311510427.1">
    <property type="nucleotide sequence ID" value="NZ_JAVREP010000001.1"/>
</dbReference>
<sequence>MTRRFREVAERVLDALLDESPEWALELGDPRGADRLSDHSEEADARRVRLFIDALGSLDDIDDDVLSPGDRVDLEVLRSRVSADLWRTTEPRPLSHDPLAYSPGEALLPLLERDLLPLADRLRALAARCSALPEYLAVARQRLESGPGMSRVHVETALARLEGARTLLDDAVPALAAREPDIAPADLENALEAALVAVEEHGEWLSGRLEHATADPRLGERVFAARLWYTLDSELSPEALLVRAESDLIATEEAIADIASAYLRRPPGPGLAAEALARVASENATDDATVRPLCEEALAFLDRRVRELDLVTVYDDPVELAPMSRARRGTTVARCEPPGPLDPRGGRRPTRVAVSPPPEEWSARRRASFFREYNAGLLRDLMIHEAMPGHALQLAHAARHEGATRVGRALRSGPFVEGWAVYAEELLARHGWSGDPAADTVLRLARLKTRLRMILNAILDVRLHTGDLTEAEAMTLLMDRGHQEEGRAAGTWRRAQVTSARPSAHYVGHAEVADIARDLAVARPGASERALHDAMLAHGSPPPRHLRTLLDL</sequence>
<evidence type="ECO:0000256" key="1">
    <source>
        <dbReference type="SAM" id="MobiDB-lite"/>
    </source>
</evidence>
<protein>
    <submittedName>
        <fullName evidence="2">DUF885 domain-containing protein</fullName>
    </submittedName>
</protein>
<dbReference type="PANTHER" id="PTHR33361">
    <property type="entry name" value="GLR0591 PROTEIN"/>
    <property type="match status" value="1"/>
</dbReference>
<accession>A0ABU2M413</accession>
<reference evidence="3" key="1">
    <citation type="submission" date="2023-07" db="EMBL/GenBank/DDBJ databases">
        <title>30 novel species of actinomycetes from the DSMZ collection.</title>
        <authorList>
            <person name="Nouioui I."/>
        </authorList>
    </citation>
    <scope>NUCLEOTIDE SEQUENCE [LARGE SCALE GENOMIC DNA]</scope>
    <source>
        <strain evidence="3">DSM 44743</strain>
    </source>
</reference>
<evidence type="ECO:0000313" key="3">
    <source>
        <dbReference type="Proteomes" id="UP001183390"/>
    </source>
</evidence>
<dbReference type="InterPro" id="IPR010281">
    <property type="entry name" value="DUF885"/>
</dbReference>
<feature type="region of interest" description="Disordered" evidence="1">
    <location>
        <begin position="329"/>
        <end position="358"/>
    </location>
</feature>
<dbReference type="EMBL" id="JAVREP010000001">
    <property type="protein sequence ID" value="MDT0327313.1"/>
    <property type="molecule type" value="Genomic_DNA"/>
</dbReference>
<name>A0ABU2M413_9ACTN</name>
<dbReference type="Proteomes" id="UP001183390">
    <property type="component" value="Unassembled WGS sequence"/>
</dbReference>
<organism evidence="2 3">
    <name type="scientific">Nocardiopsis lambiniae</name>
    <dbReference type="NCBI Taxonomy" id="3075539"/>
    <lineage>
        <taxon>Bacteria</taxon>
        <taxon>Bacillati</taxon>
        <taxon>Actinomycetota</taxon>
        <taxon>Actinomycetes</taxon>
        <taxon>Streptosporangiales</taxon>
        <taxon>Nocardiopsidaceae</taxon>
        <taxon>Nocardiopsis</taxon>
    </lineage>
</organism>